<name>A0A3B4ZQA7_9TELE</name>
<evidence type="ECO:0000313" key="5">
    <source>
        <dbReference type="RefSeq" id="XP_008285373.1"/>
    </source>
</evidence>
<evidence type="ECO:0000256" key="2">
    <source>
        <dbReference type="SAM" id="SignalP"/>
    </source>
</evidence>
<dbReference type="InterPro" id="IPR001299">
    <property type="entry name" value="Ependymin"/>
</dbReference>
<dbReference type="Proteomes" id="UP000694891">
    <property type="component" value="Unplaced"/>
</dbReference>
<dbReference type="GeneTree" id="ENSGT00940000164430"/>
<sequence>MRLLLVLACFLAACLANPHPCYTPPLLTGALTLSTQNEELWVFAKYLYDGIGQRLRVFELVNYKNQSLTVDLLLLYREAAAYDIKDRNHTCAKYPLKQHFQPWHVPKDATLLGPAILGSSSGPGEGLLVNTWMGDLPDKTGKYIATVTEFGCIPVSTSYQTKEYGWVVTSLFDNVKGITNPSLLDPPDFCTNAVTSEEPVDFISLLHKNTR</sequence>
<dbReference type="GO" id="GO:0007160">
    <property type="term" value="P:cell-matrix adhesion"/>
    <property type="evidence" value="ECO:0007669"/>
    <property type="project" value="InterPro"/>
</dbReference>
<dbReference type="PANTHER" id="PTHR10697">
    <property type="entry name" value="MAMMALIAN EPENDYMIN-RELATED PROTEIN 1"/>
    <property type="match status" value="1"/>
</dbReference>
<dbReference type="GO" id="GO:0005576">
    <property type="term" value="C:extracellular region"/>
    <property type="evidence" value="ECO:0007669"/>
    <property type="project" value="InterPro"/>
</dbReference>
<evidence type="ECO:0000256" key="1">
    <source>
        <dbReference type="ARBA" id="ARBA00010771"/>
    </source>
</evidence>
<feature type="signal peptide" evidence="2">
    <location>
        <begin position="1"/>
        <end position="16"/>
    </location>
</feature>
<organism evidence="3">
    <name type="scientific">Stegastes partitus</name>
    <name type="common">bicolor damselfish</name>
    <dbReference type="NCBI Taxonomy" id="144197"/>
    <lineage>
        <taxon>Eukaryota</taxon>
        <taxon>Metazoa</taxon>
        <taxon>Chordata</taxon>
        <taxon>Craniata</taxon>
        <taxon>Vertebrata</taxon>
        <taxon>Euteleostomi</taxon>
        <taxon>Actinopterygii</taxon>
        <taxon>Neopterygii</taxon>
        <taxon>Teleostei</taxon>
        <taxon>Neoteleostei</taxon>
        <taxon>Acanthomorphata</taxon>
        <taxon>Ovalentaria</taxon>
        <taxon>Pomacentridae</taxon>
        <taxon>Stegastes</taxon>
    </lineage>
</organism>
<protein>
    <submittedName>
        <fullName evidence="3 5">Ependymin-like</fullName>
    </submittedName>
</protein>
<dbReference type="PANTHER" id="PTHR10697:SF5">
    <property type="entry name" value="EPENDYMIN-RELATED"/>
    <property type="match status" value="1"/>
</dbReference>
<dbReference type="Ensembl" id="ENSSPAT00000010098.1">
    <property type="protein sequence ID" value="ENSSPAP00000009921.1"/>
    <property type="gene ID" value="ENSSPAG00000007560.1"/>
</dbReference>
<dbReference type="GeneID" id="103361141"/>
<reference evidence="3" key="1">
    <citation type="submission" date="2023-09" db="UniProtKB">
        <authorList>
            <consortium name="Ensembl"/>
        </authorList>
    </citation>
    <scope>IDENTIFICATION</scope>
</reference>
<dbReference type="OrthoDB" id="9942506at2759"/>
<evidence type="ECO:0000313" key="4">
    <source>
        <dbReference type="Proteomes" id="UP000694891"/>
    </source>
</evidence>
<keyword evidence="2" id="KW-0732">Signal</keyword>
<dbReference type="STRING" id="144197.ENSSPAP00000009921"/>
<dbReference type="PRINTS" id="PR00317">
    <property type="entry name" value="EPENDYMIN"/>
</dbReference>
<dbReference type="AlphaFoldDB" id="A0A3B4ZQA7"/>
<dbReference type="GO" id="GO:0005509">
    <property type="term" value="F:calcium ion binding"/>
    <property type="evidence" value="ECO:0007669"/>
    <property type="project" value="InterPro"/>
</dbReference>
<dbReference type="SMART" id="SM00026">
    <property type="entry name" value="EPEND"/>
    <property type="match status" value="1"/>
</dbReference>
<proteinExistence type="inferred from homology"/>
<gene>
    <name evidence="5" type="primary">LOC103361141</name>
</gene>
<keyword evidence="4" id="KW-1185">Reference proteome</keyword>
<feature type="chain" id="PRO_5044591364" evidence="2">
    <location>
        <begin position="17"/>
        <end position="211"/>
    </location>
</feature>
<dbReference type="RefSeq" id="XP_008285373.1">
    <property type="nucleotide sequence ID" value="XM_008287151.1"/>
</dbReference>
<dbReference type="GO" id="GO:0005764">
    <property type="term" value="C:lysosome"/>
    <property type="evidence" value="ECO:0007669"/>
    <property type="project" value="TreeGrafter"/>
</dbReference>
<comment type="similarity">
    <text evidence="1">Belongs to the ependymin family.</text>
</comment>
<reference evidence="5" key="2">
    <citation type="submission" date="2025-04" db="UniProtKB">
        <authorList>
            <consortium name="RefSeq"/>
        </authorList>
    </citation>
    <scope>IDENTIFICATION</scope>
</reference>
<evidence type="ECO:0000313" key="3">
    <source>
        <dbReference type="Ensembl" id="ENSSPAP00000009921.1"/>
    </source>
</evidence>
<accession>A0A3B4ZQA7</accession>
<dbReference type="Pfam" id="PF00811">
    <property type="entry name" value="Ependymin"/>
    <property type="match status" value="1"/>
</dbReference>